<comment type="caution">
    <text evidence="3">The sequence shown here is derived from an EMBL/GenBank/DDBJ whole genome shotgun (WGS) entry which is preliminary data.</text>
</comment>
<name>A0A9P0L9T3_ACAOB</name>
<evidence type="ECO:0000313" key="4">
    <source>
        <dbReference type="Proteomes" id="UP001152888"/>
    </source>
</evidence>
<feature type="compositionally biased region" description="Gly residues" evidence="1">
    <location>
        <begin position="64"/>
        <end position="75"/>
    </location>
</feature>
<proteinExistence type="predicted"/>
<organism evidence="3 4">
    <name type="scientific">Acanthoscelides obtectus</name>
    <name type="common">Bean weevil</name>
    <name type="synonym">Bruchus obtectus</name>
    <dbReference type="NCBI Taxonomy" id="200917"/>
    <lineage>
        <taxon>Eukaryota</taxon>
        <taxon>Metazoa</taxon>
        <taxon>Ecdysozoa</taxon>
        <taxon>Arthropoda</taxon>
        <taxon>Hexapoda</taxon>
        <taxon>Insecta</taxon>
        <taxon>Pterygota</taxon>
        <taxon>Neoptera</taxon>
        <taxon>Endopterygota</taxon>
        <taxon>Coleoptera</taxon>
        <taxon>Polyphaga</taxon>
        <taxon>Cucujiformia</taxon>
        <taxon>Chrysomeloidea</taxon>
        <taxon>Chrysomelidae</taxon>
        <taxon>Bruchinae</taxon>
        <taxon>Bruchini</taxon>
        <taxon>Acanthoscelides</taxon>
    </lineage>
</organism>
<evidence type="ECO:0000256" key="2">
    <source>
        <dbReference type="SAM" id="SignalP"/>
    </source>
</evidence>
<dbReference type="EMBL" id="CAKOFQ010007104">
    <property type="protein sequence ID" value="CAH1991067.1"/>
    <property type="molecule type" value="Genomic_DNA"/>
</dbReference>
<accession>A0A9P0L9T3</accession>
<feature type="region of interest" description="Disordered" evidence="1">
    <location>
        <begin position="22"/>
        <end position="75"/>
    </location>
</feature>
<feature type="compositionally biased region" description="Basic and acidic residues" evidence="1">
    <location>
        <begin position="50"/>
        <end position="63"/>
    </location>
</feature>
<feature type="signal peptide" evidence="2">
    <location>
        <begin position="1"/>
        <end position="18"/>
    </location>
</feature>
<feature type="compositionally biased region" description="Basic and acidic residues" evidence="1">
    <location>
        <begin position="22"/>
        <end position="32"/>
    </location>
</feature>
<reference evidence="3" key="1">
    <citation type="submission" date="2022-03" db="EMBL/GenBank/DDBJ databases">
        <authorList>
            <person name="Sayadi A."/>
        </authorList>
    </citation>
    <scope>NUCLEOTIDE SEQUENCE</scope>
</reference>
<sequence>MRLLRYSALCALLLLVSAEDKKVEEGQKETADKAGQSTAAGGGDSQAAEGQHKQDKRGIEHGYGDFGGGNTNNNF</sequence>
<dbReference type="AlphaFoldDB" id="A0A9P0L9T3"/>
<keyword evidence="4" id="KW-1185">Reference proteome</keyword>
<keyword evidence="2" id="KW-0732">Signal</keyword>
<dbReference type="OrthoDB" id="6784820at2759"/>
<evidence type="ECO:0000256" key="1">
    <source>
        <dbReference type="SAM" id="MobiDB-lite"/>
    </source>
</evidence>
<dbReference type="Proteomes" id="UP001152888">
    <property type="component" value="Unassembled WGS sequence"/>
</dbReference>
<evidence type="ECO:0000313" key="3">
    <source>
        <dbReference type="EMBL" id="CAH1991067.1"/>
    </source>
</evidence>
<gene>
    <name evidence="3" type="ORF">ACAOBT_LOCUS20047</name>
</gene>
<feature type="chain" id="PRO_5040405298" evidence="2">
    <location>
        <begin position="19"/>
        <end position="75"/>
    </location>
</feature>
<protein>
    <submittedName>
        <fullName evidence="3">Uncharacterized protein</fullName>
    </submittedName>
</protein>